<keyword evidence="1" id="KW-1133">Transmembrane helix</keyword>
<keyword evidence="3" id="KW-1185">Reference proteome</keyword>
<dbReference type="PANTHER" id="PTHR46033">
    <property type="entry name" value="PROTEIN MAIN-LIKE 2"/>
    <property type="match status" value="1"/>
</dbReference>
<dbReference type="Proteomes" id="UP000825729">
    <property type="component" value="Unassembled WGS sequence"/>
</dbReference>
<reference evidence="2 3" key="1">
    <citation type="submission" date="2021-07" db="EMBL/GenBank/DDBJ databases">
        <title>The Aristolochia fimbriata genome: insights into angiosperm evolution, floral development and chemical biosynthesis.</title>
        <authorList>
            <person name="Jiao Y."/>
        </authorList>
    </citation>
    <scope>NUCLEOTIDE SEQUENCE [LARGE SCALE GENOMIC DNA]</scope>
    <source>
        <strain evidence="2">IBCAS-2021</strain>
        <tissue evidence="2">Leaf</tissue>
    </source>
</reference>
<gene>
    <name evidence="2" type="ORF">H6P81_002929</name>
</gene>
<feature type="transmembrane region" description="Helical" evidence="1">
    <location>
        <begin position="63"/>
        <end position="81"/>
    </location>
</feature>
<keyword evidence="1" id="KW-0472">Membrane</keyword>
<comment type="caution">
    <text evidence="2">The sequence shown here is derived from an EMBL/GenBank/DDBJ whole genome shotgun (WGS) entry which is preliminary data.</text>
</comment>
<organism evidence="2 3">
    <name type="scientific">Aristolochia fimbriata</name>
    <name type="common">White veined hardy Dutchman's pipe vine</name>
    <dbReference type="NCBI Taxonomy" id="158543"/>
    <lineage>
        <taxon>Eukaryota</taxon>
        <taxon>Viridiplantae</taxon>
        <taxon>Streptophyta</taxon>
        <taxon>Embryophyta</taxon>
        <taxon>Tracheophyta</taxon>
        <taxon>Spermatophyta</taxon>
        <taxon>Magnoliopsida</taxon>
        <taxon>Magnoliidae</taxon>
        <taxon>Piperales</taxon>
        <taxon>Aristolochiaceae</taxon>
        <taxon>Aristolochia</taxon>
    </lineage>
</organism>
<dbReference type="GO" id="GO:0010073">
    <property type="term" value="P:meristem maintenance"/>
    <property type="evidence" value="ECO:0007669"/>
    <property type="project" value="InterPro"/>
</dbReference>
<evidence type="ECO:0000313" key="3">
    <source>
        <dbReference type="Proteomes" id="UP000825729"/>
    </source>
</evidence>
<evidence type="ECO:0000313" key="2">
    <source>
        <dbReference type="EMBL" id="KAG9458421.1"/>
    </source>
</evidence>
<name>A0AAV7FC94_ARIFI</name>
<evidence type="ECO:0000256" key="1">
    <source>
        <dbReference type="SAM" id="Phobius"/>
    </source>
</evidence>
<dbReference type="EMBL" id="JAINDJ010000002">
    <property type="protein sequence ID" value="KAG9458421.1"/>
    <property type="molecule type" value="Genomic_DNA"/>
</dbReference>
<dbReference type="AlphaFoldDB" id="A0AAV7FC94"/>
<proteinExistence type="predicted"/>
<dbReference type="PANTHER" id="PTHR46033:SF1">
    <property type="entry name" value="PROTEIN MAIN-LIKE 2"/>
    <property type="match status" value="1"/>
</dbReference>
<protein>
    <recommendedName>
        <fullName evidence="4">Aminotransferase-like plant mobile domain-containing protein</fullName>
    </recommendedName>
</protein>
<keyword evidence="1" id="KW-0812">Transmembrane</keyword>
<evidence type="ECO:0008006" key="4">
    <source>
        <dbReference type="Google" id="ProtNLM"/>
    </source>
</evidence>
<accession>A0AAV7FC94</accession>
<sequence>MEFSAVEVSNMMGLPFKGSHSVVGRCKKIPDFVVNHFHGKAPNRKDIARKLHKLVRKDSDMETITKLVILMVFVCILFPQANYGVPLTLYRYIDDLNGLKEYAWGEALHGHIVLQLSRKKAKNNGYFAGCSLAMTVWYYETMSRLGTFTFCTDKLVDPTTAPCVLKWGSNKVHRSGAYEEVHQQTLDL</sequence>
<dbReference type="InterPro" id="IPR044824">
    <property type="entry name" value="MAIN-like"/>
</dbReference>